<name>A0A6C0LQT0_9ZZZZ</name>
<dbReference type="EMBL" id="MN740556">
    <property type="protein sequence ID" value="QHU33099.1"/>
    <property type="molecule type" value="Genomic_DNA"/>
</dbReference>
<sequence>MSITENNIDLTRIIKNVTNIDIDDRSLDLINPKRVIIDISTDSFIKTMFTEDSNYFLFLNYFNFLDFYLNYYINLQIVLCGEKPLIHEEDVTVYFKGGNVMNYHFTKMLSDPVIKEKFANFFKKSDFDFSISIHTHNENRFTIIKKHMYPRIIDFLSTSTSLFNNYFENIVNDINVERDFNESILDNFRIEFYDETFESLLDSVKYLLKYERVEIILEIVNEFFKTYPINHIPPIKAINIIKLNHSMKIIFDEIIIIFQPKHKLNLLFESNNYEYTNYELNYLNKILKDYNFYIIGELKNKDNSLYNCYNNYYDKSMYHACLLYPYYKLFIESKEEHEEKYSNLINDLLIYNFNLLRKNKFYTKEKIKSMTDMISNSLHELDGYYYEINANNPPCPNEIIDPSAFIKYNIIKDITPIIIPYHRDDYITYNNVNNPNGFNIIEYLNNDNNIHYISINYTIKDILRNNVVLDFDLFRIKFNLITTNSVLKNNKLNNKFNIPSEFVDISIVAISSNQFYENKQKFIMPIILPNIKLPNITVKSHSYVYFINDLTRILFFTGGNFLPWTVQKFEKRLKRLILFVYLYDLNNNTTISEYTYNLVNLIKLKIVENTKSKYLDDLTKNIMLESYKEYTNIFDLVHIDQKYKLMNPFIKLLLVMVKLLDSNNATNIINYYRAQIKRIPLNNISMLRDDFIKFLNIIIDVYKDLNFN</sequence>
<protein>
    <submittedName>
        <fullName evidence="1">Uncharacterized protein</fullName>
    </submittedName>
</protein>
<accession>A0A6C0LQT0</accession>
<dbReference type="AlphaFoldDB" id="A0A6C0LQT0"/>
<organism evidence="1">
    <name type="scientific">viral metagenome</name>
    <dbReference type="NCBI Taxonomy" id="1070528"/>
    <lineage>
        <taxon>unclassified sequences</taxon>
        <taxon>metagenomes</taxon>
        <taxon>organismal metagenomes</taxon>
    </lineage>
</organism>
<proteinExistence type="predicted"/>
<evidence type="ECO:0000313" key="1">
    <source>
        <dbReference type="EMBL" id="QHU33099.1"/>
    </source>
</evidence>
<reference evidence="1" key="1">
    <citation type="journal article" date="2020" name="Nature">
        <title>Giant virus diversity and host interactions through global metagenomics.</title>
        <authorList>
            <person name="Schulz F."/>
            <person name="Roux S."/>
            <person name="Paez-Espino D."/>
            <person name="Jungbluth S."/>
            <person name="Walsh D.A."/>
            <person name="Denef V.J."/>
            <person name="McMahon K.D."/>
            <person name="Konstantinidis K.T."/>
            <person name="Eloe-Fadrosh E.A."/>
            <person name="Kyrpides N.C."/>
            <person name="Woyke T."/>
        </authorList>
    </citation>
    <scope>NUCLEOTIDE SEQUENCE</scope>
    <source>
        <strain evidence="1">GVMAG-S-1014582-52</strain>
    </source>
</reference>